<dbReference type="OrthoDB" id="9811352at2"/>
<dbReference type="CDD" id="cd03011">
    <property type="entry name" value="TlpA_like_ScsD_MtbDsbE"/>
    <property type="match status" value="1"/>
</dbReference>
<dbReference type="InterPro" id="IPR000866">
    <property type="entry name" value="AhpC/TSA"/>
</dbReference>
<evidence type="ECO:0000313" key="2">
    <source>
        <dbReference type="EMBL" id="VEJ20309.1"/>
    </source>
</evidence>
<dbReference type="Pfam" id="PF00578">
    <property type="entry name" value="AhpC-TSA"/>
    <property type="match status" value="1"/>
</dbReference>
<name>A0A1X3CKI3_9NEIS</name>
<organism evidence="2 3">
    <name type="scientific">Neisseria animaloris</name>
    <dbReference type="NCBI Taxonomy" id="326522"/>
    <lineage>
        <taxon>Bacteria</taxon>
        <taxon>Pseudomonadati</taxon>
        <taxon>Pseudomonadota</taxon>
        <taxon>Betaproteobacteria</taxon>
        <taxon>Neisseriales</taxon>
        <taxon>Neisseriaceae</taxon>
        <taxon>Neisseria</taxon>
    </lineage>
</organism>
<dbReference type="InterPro" id="IPR013766">
    <property type="entry name" value="Thioredoxin_domain"/>
</dbReference>
<dbReference type="EMBL" id="LR134516">
    <property type="protein sequence ID" value="VEJ20309.1"/>
    <property type="molecule type" value="Genomic_DNA"/>
</dbReference>
<dbReference type="Gene3D" id="3.40.30.10">
    <property type="entry name" value="Glutaredoxin"/>
    <property type="match status" value="1"/>
</dbReference>
<dbReference type="PANTHER" id="PTHR42852:SF17">
    <property type="entry name" value="THIOREDOXIN-LIKE PROTEIN HI_1115"/>
    <property type="match status" value="1"/>
</dbReference>
<evidence type="ECO:0000313" key="3">
    <source>
        <dbReference type="Proteomes" id="UP000268229"/>
    </source>
</evidence>
<sequence length="169" mass="19348">MRKKAKYWFKQILQTAVILLLVSLAVDWWRKPEQPAGFTDEQVHTLSGRQFTLTELSRNRTVVVYFWGSWCGVCKYTSPVIDRLHRAGVPVLGVAMQSGSPEQVQKYMRSQGLDFETVNDPKGQTAREWQVAVTPTVVVMKNGKTVHNTTGLSSYWGLRSRVWLADRLY</sequence>
<dbReference type="InterPro" id="IPR036249">
    <property type="entry name" value="Thioredoxin-like_sf"/>
</dbReference>
<dbReference type="GO" id="GO:0016209">
    <property type="term" value="F:antioxidant activity"/>
    <property type="evidence" value="ECO:0007669"/>
    <property type="project" value="InterPro"/>
</dbReference>
<feature type="domain" description="Thioredoxin" evidence="1">
    <location>
        <begin position="32"/>
        <end position="169"/>
    </location>
</feature>
<dbReference type="KEGG" id="nani:NCTC12227_00010"/>
<gene>
    <name evidence="2" type="primary">trxA_1</name>
    <name evidence="2" type="ORF">NCTC12227_00010</name>
</gene>
<keyword evidence="3" id="KW-1185">Reference proteome</keyword>
<dbReference type="PROSITE" id="PS51352">
    <property type="entry name" value="THIOREDOXIN_2"/>
    <property type="match status" value="1"/>
</dbReference>
<dbReference type="SUPFAM" id="SSF52833">
    <property type="entry name" value="Thioredoxin-like"/>
    <property type="match status" value="1"/>
</dbReference>
<dbReference type="STRING" id="326522.BWD08_05355"/>
<dbReference type="GO" id="GO:0016491">
    <property type="term" value="F:oxidoreductase activity"/>
    <property type="evidence" value="ECO:0007669"/>
    <property type="project" value="InterPro"/>
</dbReference>
<dbReference type="InterPro" id="IPR050553">
    <property type="entry name" value="Thioredoxin_ResA/DsbE_sf"/>
</dbReference>
<proteinExistence type="predicted"/>
<evidence type="ECO:0000259" key="1">
    <source>
        <dbReference type="PROSITE" id="PS51352"/>
    </source>
</evidence>
<accession>A0A1X3CKI3</accession>
<dbReference type="AlphaFoldDB" id="A0A1X3CKI3"/>
<dbReference type="PANTHER" id="PTHR42852">
    <property type="entry name" value="THIOL:DISULFIDE INTERCHANGE PROTEIN DSBE"/>
    <property type="match status" value="1"/>
</dbReference>
<dbReference type="Proteomes" id="UP000268229">
    <property type="component" value="Chromosome"/>
</dbReference>
<protein>
    <submittedName>
        <fullName evidence="2">Periplasmic thioredoxin</fullName>
    </submittedName>
</protein>
<reference evidence="2 3" key="1">
    <citation type="submission" date="2018-12" db="EMBL/GenBank/DDBJ databases">
        <authorList>
            <consortium name="Pathogen Informatics"/>
        </authorList>
    </citation>
    <scope>NUCLEOTIDE SEQUENCE [LARGE SCALE GENOMIC DNA]</scope>
    <source>
        <strain evidence="2 3">NCTC12227</strain>
    </source>
</reference>
<dbReference type="RefSeq" id="WP_085390113.1">
    <property type="nucleotide sequence ID" value="NZ_JBGNXI010000002.1"/>
</dbReference>